<dbReference type="GO" id="GO:0008933">
    <property type="term" value="F:peptidoglycan lytic transglycosylase activity"/>
    <property type="evidence" value="ECO:0007669"/>
    <property type="project" value="TreeGrafter"/>
</dbReference>
<feature type="domain" description="Transglycosylase SLT" evidence="3">
    <location>
        <begin position="34"/>
        <end position="325"/>
    </location>
</feature>
<dbReference type="PANTHER" id="PTHR30163:SF8">
    <property type="entry name" value="LYTIC MUREIN TRANSGLYCOSYLASE"/>
    <property type="match status" value="1"/>
</dbReference>
<dbReference type="InterPro" id="IPR036365">
    <property type="entry name" value="PGBD-like_sf"/>
</dbReference>
<gene>
    <name evidence="4" type="ORF">FV139_12215</name>
</gene>
<comment type="caution">
    <text evidence="4">The sequence shown here is derived from an EMBL/GenBank/DDBJ whole genome shotgun (WGS) entry which is preliminary data.</text>
</comment>
<evidence type="ECO:0000259" key="2">
    <source>
        <dbReference type="Pfam" id="PF01471"/>
    </source>
</evidence>
<reference evidence="4 5" key="1">
    <citation type="submission" date="2019-08" db="EMBL/GenBank/DDBJ databases">
        <title>Parahaliea maris sp. nov., isolated from the surface seawater.</title>
        <authorList>
            <person name="Liu Y."/>
        </authorList>
    </citation>
    <scope>NUCLEOTIDE SEQUENCE [LARGE SCALE GENOMIC DNA]</scope>
    <source>
        <strain evidence="4 5">HSLHS9</strain>
    </source>
</reference>
<dbReference type="RefSeq" id="WP_148068742.1">
    <property type="nucleotide sequence ID" value="NZ_VRZA01000004.1"/>
</dbReference>
<proteinExistence type="predicted"/>
<evidence type="ECO:0000313" key="5">
    <source>
        <dbReference type="Proteomes" id="UP000321039"/>
    </source>
</evidence>
<keyword evidence="5" id="KW-1185">Reference proteome</keyword>
<dbReference type="GO" id="GO:0009253">
    <property type="term" value="P:peptidoglycan catabolic process"/>
    <property type="evidence" value="ECO:0007669"/>
    <property type="project" value="TreeGrafter"/>
</dbReference>
<feature type="chain" id="PRO_5023078499" evidence="1">
    <location>
        <begin position="31"/>
        <end position="404"/>
    </location>
</feature>
<dbReference type="InterPro" id="IPR031304">
    <property type="entry name" value="SLT_2"/>
</dbReference>
<sequence length="404" mass="43531">MPDITSHLRPGRCLSLALAVALLSPLAAQASAGFEACRTQLGDKAIAEGVSANVVRTTLPTVKELQRVVELDRKQPEFMQTFASYVGQRVSNQRVQQGRNLLRQHGAFLDGLQQQYGVPARYLVAFWGLETNYGGYLGKMPTLDALATLACDPRRSDFFASEFVNALRLVERESLDPAQMQGSWAGAMGHTQFMPSTYLQYALDGDGDGQVNLWRSERDALASAANFLRGLGWTPGLRWGRQVSLRDGFDYSLSGKGRGANLGEWSARGVRNLNGSALPAADLQAELLLPAGHTGPAFLVYDNFEVVKRWNNSENYALSVGLLADRLAGAPAADYANGEAEPLTSAQLRQAQEALLAAGYDPGTPDGILGSRTRAALRAFQLASDLPADGYPDSTTLAALLPQN</sequence>
<evidence type="ECO:0000256" key="1">
    <source>
        <dbReference type="SAM" id="SignalP"/>
    </source>
</evidence>
<dbReference type="Gene3D" id="1.10.8.350">
    <property type="entry name" value="Bacterial muramidase"/>
    <property type="match status" value="1"/>
</dbReference>
<evidence type="ECO:0000259" key="3">
    <source>
        <dbReference type="Pfam" id="PF13406"/>
    </source>
</evidence>
<name>A0A5C8ZWD4_9GAMM</name>
<dbReference type="EMBL" id="VRZA01000004">
    <property type="protein sequence ID" value="TXS92738.1"/>
    <property type="molecule type" value="Genomic_DNA"/>
</dbReference>
<dbReference type="CDD" id="cd13399">
    <property type="entry name" value="Slt35-like"/>
    <property type="match status" value="1"/>
</dbReference>
<dbReference type="PANTHER" id="PTHR30163">
    <property type="entry name" value="MEMBRANE-BOUND LYTIC MUREIN TRANSGLYCOSYLASE B"/>
    <property type="match status" value="1"/>
</dbReference>
<dbReference type="Proteomes" id="UP000321039">
    <property type="component" value="Unassembled WGS sequence"/>
</dbReference>
<accession>A0A5C8ZWD4</accession>
<evidence type="ECO:0000313" key="4">
    <source>
        <dbReference type="EMBL" id="TXS92738.1"/>
    </source>
</evidence>
<dbReference type="Gene3D" id="1.10.530.10">
    <property type="match status" value="1"/>
</dbReference>
<dbReference type="InterPro" id="IPR011970">
    <property type="entry name" value="MltB_2"/>
</dbReference>
<keyword evidence="1" id="KW-0732">Signal</keyword>
<dbReference type="InterPro" id="IPR043426">
    <property type="entry name" value="MltB-like"/>
</dbReference>
<dbReference type="Gene3D" id="1.10.101.10">
    <property type="entry name" value="PGBD-like superfamily/PGBD"/>
    <property type="match status" value="1"/>
</dbReference>
<dbReference type="InterPro" id="IPR002477">
    <property type="entry name" value="Peptidoglycan-bd-like"/>
</dbReference>
<organism evidence="4 5">
    <name type="scientific">Parahaliea maris</name>
    <dbReference type="NCBI Taxonomy" id="2716870"/>
    <lineage>
        <taxon>Bacteria</taxon>
        <taxon>Pseudomonadati</taxon>
        <taxon>Pseudomonadota</taxon>
        <taxon>Gammaproteobacteria</taxon>
        <taxon>Cellvibrionales</taxon>
        <taxon>Halieaceae</taxon>
        <taxon>Parahaliea</taxon>
    </lineage>
</organism>
<protein>
    <submittedName>
        <fullName evidence="4">Lytic murein transglycosylase</fullName>
    </submittedName>
</protein>
<dbReference type="Pfam" id="PF01471">
    <property type="entry name" value="PG_binding_1"/>
    <property type="match status" value="1"/>
</dbReference>
<dbReference type="Pfam" id="PF13406">
    <property type="entry name" value="SLT_2"/>
    <property type="match status" value="1"/>
</dbReference>
<dbReference type="InterPro" id="IPR036366">
    <property type="entry name" value="PGBDSf"/>
</dbReference>
<dbReference type="SUPFAM" id="SSF47090">
    <property type="entry name" value="PGBD-like"/>
    <property type="match status" value="1"/>
</dbReference>
<dbReference type="SUPFAM" id="SSF53955">
    <property type="entry name" value="Lysozyme-like"/>
    <property type="match status" value="1"/>
</dbReference>
<dbReference type="InterPro" id="IPR023346">
    <property type="entry name" value="Lysozyme-like_dom_sf"/>
</dbReference>
<feature type="signal peptide" evidence="1">
    <location>
        <begin position="1"/>
        <end position="30"/>
    </location>
</feature>
<feature type="domain" description="Peptidoglycan binding-like" evidence="2">
    <location>
        <begin position="345"/>
        <end position="400"/>
    </location>
</feature>
<dbReference type="NCBIfam" id="TIGR02283">
    <property type="entry name" value="MltB_2"/>
    <property type="match status" value="1"/>
</dbReference>
<dbReference type="FunFam" id="1.10.8.350:FF:000001">
    <property type="entry name" value="Lytic murein transglycosylase B"/>
    <property type="match status" value="1"/>
</dbReference>
<dbReference type="AlphaFoldDB" id="A0A5C8ZWD4"/>